<evidence type="ECO:0000256" key="8">
    <source>
        <dbReference type="SAM" id="Phobius"/>
    </source>
</evidence>
<dbReference type="InterPro" id="IPR009332">
    <property type="entry name" value="Med22"/>
</dbReference>
<evidence type="ECO:0000256" key="3">
    <source>
        <dbReference type="ARBA" id="ARBA00023015"/>
    </source>
</evidence>
<dbReference type="GO" id="GO:0016592">
    <property type="term" value="C:mediator complex"/>
    <property type="evidence" value="ECO:0007669"/>
    <property type="project" value="InterPro"/>
</dbReference>
<dbReference type="AlphaFoldDB" id="A0A4P9ZIN0"/>
<evidence type="ECO:0000313" key="9">
    <source>
        <dbReference type="EMBL" id="RKP31900.1"/>
    </source>
</evidence>
<comment type="subcellular location">
    <subcellularLocation>
        <location evidence="1">Nucleus</location>
    </subcellularLocation>
</comment>
<dbReference type="GO" id="GO:0003712">
    <property type="term" value="F:transcription coregulator activity"/>
    <property type="evidence" value="ECO:0007669"/>
    <property type="project" value="InterPro"/>
</dbReference>
<comment type="similarity">
    <text evidence="2">Belongs to the Mediator complex subunit 22 family.</text>
</comment>
<feature type="region of interest" description="Disordered" evidence="7">
    <location>
        <begin position="1"/>
        <end position="22"/>
    </location>
</feature>
<keyword evidence="3" id="KW-0805">Transcription regulation</keyword>
<keyword evidence="10" id="KW-1185">Reference proteome</keyword>
<sequence>MPYNTRKVARRHSSDSHADPNIHRLCDKRDTFLSPAFDATYGRRESGLPSLRIRKHPTNTGFLHIFDLPPANAGEEQASSADLYGPETVRGQRFANILLNSAKNITAKYNVLDRPEERTSADPSQLGTRESVHVSRATGISAKLVKANLELKHHCLNASLEYFEPENTRREGIDGVYNPLQVIRNKMVRHSLHPNTSTYRTLPLSCNVFSKHSHGGKTWSMIWGVEINDVVTDFAWRQLNRHRMRNSKGELWFPVENASAEEKKLHSPLHDKLCEVNDSENIYRTDDILLLVSIVATRQKPKVAKLKRKMRKKAKRLYGSSSNGSSANDQDGSEYCLYTFNGLSSVESVSNTRADVARKTLCVDTSGLLVSPTLERRRSSDITNALCSESEPLAEGESKVPKIIISNLSLRKSVIPPPQKDPGLAVPILRSEEVLHRLLSKDIGSVSDVSFSQVNHPRSPSKLLISSFKSKESVEPLKSDFSVPEIAETSSNAQEQRPDHLAALGAKTQFLKANTLIASYYLGSVYPQLLDMAQEKTAQIHQDVMHKLQQSAVEINEDVLPAQENLYRGFLDETNSLIHLANDKYAVRIDNLLSVADRSYNELNTSMLMDLRRLNEKLEMLNRQFGNAVASALKDAGVNPLASALQHQALYFVLENTIVVILRLVWVLANAMRLLWVILRTVFFILASLWGLMVDAIIYQILEKFQELFNKTIIQDKSKELLAVENLTLESDTLTIIRLCKDLLTITRGLRETWCLGTMKVTPDQDREPSDAELEDVYNRFSNLTVRIAELGRHSK</sequence>
<evidence type="ECO:0000313" key="10">
    <source>
        <dbReference type="Proteomes" id="UP000268321"/>
    </source>
</evidence>
<dbReference type="GO" id="GO:0006357">
    <property type="term" value="P:regulation of transcription by RNA polymerase II"/>
    <property type="evidence" value="ECO:0007669"/>
    <property type="project" value="InterPro"/>
</dbReference>
<evidence type="ECO:0000256" key="2">
    <source>
        <dbReference type="ARBA" id="ARBA00005942"/>
    </source>
</evidence>
<feature type="compositionally biased region" description="Basic and acidic residues" evidence="7">
    <location>
        <begin position="12"/>
        <end position="22"/>
    </location>
</feature>
<dbReference type="PANTHER" id="PTHR38426:SF1">
    <property type="entry name" value="MAINTENANCE OF TELOMERE CAPPING PROTEIN 4"/>
    <property type="match status" value="1"/>
</dbReference>
<evidence type="ECO:0000256" key="5">
    <source>
        <dbReference type="ARBA" id="ARBA00023242"/>
    </source>
</evidence>
<evidence type="ECO:0000256" key="6">
    <source>
        <dbReference type="SAM" id="Coils"/>
    </source>
</evidence>
<dbReference type="Pfam" id="PF06179">
    <property type="entry name" value="Med22"/>
    <property type="match status" value="1"/>
</dbReference>
<keyword evidence="6" id="KW-0175">Coiled coil</keyword>
<keyword evidence="8" id="KW-0812">Transmembrane</keyword>
<keyword evidence="8" id="KW-1133">Transmembrane helix</keyword>
<gene>
    <name evidence="9" type="ORF">METBISCDRAFT_26203</name>
</gene>
<name>A0A4P9ZIN0_9ASCO</name>
<evidence type="ECO:0000256" key="7">
    <source>
        <dbReference type="SAM" id="MobiDB-lite"/>
    </source>
</evidence>
<dbReference type="OrthoDB" id="4064064at2759"/>
<dbReference type="InterPro" id="IPR038769">
    <property type="entry name" value="MTC4"/>
</dbReference>
<feature type="transmembrane region" description="Helical" evidence="8">
    <location>
        <begin position="649"/>
        <end position="669"/>
    </location>
</feature>
<dbReference type="Gene3D" id="6.10.280.160">
    <property type="entry name" value="Mediator of RNA polymerase II transcription subunit 22"/>
    <property type="match status" value="1"/>
</dbReference>
<keyword evidence="8" id="KW-0472">Membrane</keyword>
<proteinExistence type="inferred from homology"/>
<dbReference type="EMBL" id="ML004436">
    <property type="protein sequence ID" value="RKP31900.1"/>
    <property type="molecule type" value="Genomic_DNA"/>
</dbReference>
<dbReference type="PANTHER" id="PTHR38426">
    <property type="entry name" value="MAINTENANCE OF TELOMERE CAPPING PROTEIN 4"/>
    <property type="match status" value="1"/>
</dbReference>
<protein>
    <submittedName>
        <fullName evidence="9">Uncharacterized protein</fullName>
    </submittedName>
</protein>
<reference evidence="10" key="1">
    <citation type="journal article" date="2018" name="Nat. Microbiol.">
        <title>Leveraging single-cell genomics to expand the fungal tree of life.</title>
        <authorList>
            <person name="Ahrendt S.R."/>
            <person name="Quandt C.A."/>
            <person name="Ciobanu D."/>
            <person name="Clum A."/>
            <person name="Salamov A."/>
            <person name="Andreopoulos B."/>
            <person name="Cheng J.F."/>
            <person name="Woyke T."/>
            <person name="Pelin A."/>
            <person name="Henrissat B."/>
            <person name="Reynolds N.K."/>
            <person name="Benny G.L."/>
            <person name="Smith M.E."/>
            <person name="James T.Y."/>
            <person name="Grigoriev I.V."/>
        </authorList>
    </citation>
    <scope>NUCLEOTIDE SEQUENCE [LARGE SCALE GENOMIC DNA]</scope>
    <source>
        <strain evidence="10">Baker2002</strain>
    </source>
</reference>
<accession>A0A4P9ZIN0</accession>
<feature type="coiled-coil region" evidence="6">
    <location>
        <begin position="604"/>
        <end position="631"/>
    </location>
</feature>
<dbReference type="Proteomes" id="UP000268321">
    <property type="component" value="Unassembled WGS sequence"/>
</dbReference>
<keyword evidence="5" id="KW-0539">Nucleus</keyword>
<evidence type="ECO:0000256" key="1">
    <source>
        <dbReference type="ARBA" id="ARBA00004123"/>
    </source>
</evidence>
<evidence type="ECO:0000256" key="4">
    <source>
        <dbReference type="ARBA" id="ARBA00023163"/>
    </source>
</evidence>
<organism evidence="9 10">
    <name type="scientific">Metschnikowia bicuspidata</name>
    <dbReference type="NCBI Taxonomy" id="27322"/>
    <lineage>
        <taxon>Eukaryota</taxon>
        <taxon>Fungi</taxon>
        <taxon>Dikarya</taxon>
        <taxon>Ascomycota</taxon>
        <taxon>Saccharomycotina</taxon>
        <taxon>Pichiomycetes</taxon>
        <taxon>Metschnikowiaceae</taxon>
        <taxon>Metschnikowia</taxon>
    </lineage>
</organism>
<feature type="transmembrane region" description="Helical" evidence="8">
    <location>
        <begin position="681"/>
        <end position="702"/>
    </location>
</feature>
<keyword evidence="4" id="KW-0804">Transcription</keyword>